<keyword evidence="2" id="KW-1185">Reference proteome</keyword>
<dbReference type="AlphaFoldDB" id="A0A195CYB0"/>
<organism evidence="1 2">
    <name type="scientific">Cyphomyrmex costatus</name>
    <dbReference type="NCBI Taxonomy" id="456900"/>
    <lineage>
        <taxon>Eukaryota</taxon>
        <taxon>Metazoa</taxon>
        <taxon>Ecdysozoa</taxon>
        <taxon>Arthropoda</taxon>
        <taxon>Hexapoda</taxon>
        <taxon>Insecta</taxon>
        <taxon>Pterygota</taxon>
        <taxon>Neoptera</taxon>
        <taxon>Endopterygota</taxon>
        <taxon>Hymenoptera</taxon>
        <taxon>Apocrita</taxon>
        <taxon>Aculeata</taxon>
        <taxon>Formicoidea</taxon>
        <taxon>Formicidae</taxon>
        <taxon>Myrmicinae</taxon>
        <taxon>Cyphomyrmex</taxon>
    </lineage>
</organism>
<feature type="non-terminal residue" evidence="1">
    <location>
        <position position="1"/>
    </location>
</feature>
<evidence type="ECO:0000313" key="2">
    <source>
        <dbReference type="Proteomes" id="UP000078542"/>
    </source>
</evidence>
<accession>A0A195CYB0</accession>
<dbReference type="Proteomes" id="UP000078542">
    <property type="component" value="Unassembled WGS sequence"/>
</dbReference>
<evidence type="ECO:0000313" key="1">
    <source>
        <dbReference type="EMBL" id="KYN05626.1"/>
    </source>
</evidence>
<proteinExistence type="predicted"/>
<sequence>CIKRNERNAYTSELDVTSRWALSVEIDFRTELKLKSRSRNREKKWPISLSCIVVEPVAASFAKPGRLARCRGSAKATSEVFVCRTVIQQIVGSRSSKADTVSPSAAPPKQVLEFVPQKGHDNGRWALKFERYVPDSLNV</sequence>
<protein>
    <submittedName>
        <fullName evidence="1">Uncharacterized protein</fullName>
    </submittedName>
</protein>
<dbReference type="EMBL" id="KQ977115">
    <property type="protein sequence ID" value="KYN05626.1"/>
    <property type="molecule type" value="Genomic_DNA"/>
</dbReference>
<gene>
    <name evidence="1" type="ORF">ALC62_03419</name>
</gene>
<reference evidence="1 2" key="1">
    <citation type="submission" date="2016-03" db="EMBL/GenBank/DDBJ databases">
        <title>Cyphomyrmex costatus WGS genome.</title>
        <authorList>
            <person name="Nygaard S."/>
            <person name="Hu H."/>
            <person name="Boomsma J."/>
            <person name="Zhang G."/>
        </authorList>
    </citation>
    <scope>NUCLEOTIDE SEQUENCE [LARGE SCALE GENOMIC DNA]</scope>
    <source>
        <strain evidence="1">MS0001</strain>
        <tissue evidence="1">Whole body</tissue>
    </source>
</reference>
<name>A0A195CYB0_9HYME</name>